<name>A0ABU8LYB3_9PSEU</name>
<keyword evidence="1" id="KW-0472">Membrane</keyword>
<evidence type="ECO:0000256" key="1">
    <source>
        <dbReference type="SAM" id="Phobius"/>
    </source>
</evidence>
<keyword evidence="3" id="KW-1185">Reference proteome</keyword>
<sequence>MTAGVAAALLTADTPRWLFFLMVGLVVAAYLLCGVLVLGSRYRRARRERAVTPVTTRTLPPARALVITVPAPKETSR</sequence>
<evidence type="ECO:0000313" key="2">
    <source>
        <dbReference type="EMBL" id="MEJ2860124.1"/>
    </source>
</evidence>
<accession>A0ABU8LYB3</accession>
<comment type="caution">
    <text evidence="2">The sequence shown here is derived from an EMBL/GenBank/DDBJ whole genome shotgun (WGS) entry which is preliminary data.</text>
</comment>
<keyword evidence="1" id="KW-1133">Transmembrane helix</keyword>
<keyword evidence="1" id="KW-0812">Transmembrane</keyword>
<feature type="transmembrane region" description="Helical" evidence="1">
    <location>
        <begin position="17"/>
        <end position="39"/>
    </location>
</feature>
<dbReference type="EMBL" id="JBBEGM010000001">
    <property type="protein sequence ID" value="MEJ2860124.1"/>
    <property type="molecule type" value="Genomic_DNA"/>
</dbReference>
<evidence type="ECO:0000313" key="3">
    <source>
        <dbReference type="Proteomes" id="UP001369736"/>
    </source>
</evidence>
<dbReference type="RefSeq" id="WP_337699369.1">
    <property type="nucleotide sequence ID" value="NZ_JBBEGM010000001.1"/>
</dbReference>
<gene>
    <name evidence="2" type="ORF">WCD58_03100</name>
</gene>
<reference evidence="2 3" key="1">
    <citation type="submission" date="2024-03" db="EMBL/GenBank/DDBJ databases">
        <title>Actinomycetospora sp. OC33-EN07, a novel actinomycete isolated from wild orchid (Aerides multiflora).</title>
        <authorList>
            <person name="Suriyachadkun C."/>
        </authorList>
    </citation>
    <scope>NUCLEOTIDE SEQUENCE [LARGE SCALE GENOMIC DNA]</scope>
    <source>
        <strain evidence="2 3">OC33-EN07</strain>
    </source>
</reference>
<dbReference type="Proteomes" id="UP001369736">
    <property type="component" value="Unassembled WGS sequence"/>
</dbReference>
<organism evidence="2 3">
    <name type="scientific">Actinomycetospora flava</name>
    <dbReference type="NCBI Taxonomy" id="3129232"/>
    <lineage>
        <taxon>Bacteria</taxon>
        <taxon>Bacillati</taxon>
        <taxon>Actinomycetota</taxon>
        <taxon>Actinomycetes</taxon>
        <taxon>Pseudonocardiales</taxon>
        <taxon>Pseudonocardiaceae</taxon>
        <taxon>Actinomycetospora</taxon>
    </lineage>
</organism>
<protein>
    <submittedName>
        <fullName evidence="2">Uncharacterized protein</fullName>
    </submittedName>
</protein>
<proteinExistence type="predicted"/>